<dbReference type="GO" id="GO:0004135">
    <property type="term" value="F:amylo-alpha-1,6-glucosidase activity"/>
    <property type="evidence" value="ECO:0007669"/>
    <property type="project" value="InterPro"/>
</dbReference>
<dbReference type="Pfam" id="PF06202">
    <property type="entry name" value="GDE_C"/>
    <property type="match status" value="1"/>
</dbReference>
<accession>A0AA39ICS4</accession>
<keyword evidence="4" id="KW-1185">Reference proteome</keyword>
<proteinExistence type="predicted"/>
<evidence type="ECO:0000256" key="1">
    <source>
        <dbReference type="SAM" id="MobiDB-lite"/>
    </source>
</evidence>
<evidence type="ECO:0000313" key="4">
    <source>
        <dbReference type="Proteomes" id="UP001175271"/>
    </source>
</evidence>
<feature type="region of interest" description="Disordered" evidence="1">
    <location>
        <begin position="66"/>
        <end position="101"/>
    </location>
</feature>
<comment type="caution">
    <text evidence="3">The sequence shown here is derived from an EMBL/GenBank/DDBJ whole genome shotgun (WGS) entry which is preliminary data.</text>
</comment>
<feature type="region of interest" description="Disordered" evidence="1">
    <location>
        <begin position="283"/>
        <end position="309"/>
    </location>
</feature>
<protein>
    <recommendedName>
        <fullName evidence="2">Glycogen debranching enzyme C-terminal domain-containing protein</fullName>
    </recommendedName>
</protein>
<dbReference type="GO" id="GO:0004134">
    <property type="term" value="F:4-alpha-glucanotransferase activity"/>
    <property type="evidence" value="ECO:0007669"/>
    <property type="project" value="InterPro"/>
</dbReference>
<evidence type="ECO:0000259" key="2">
    <source>
        <dbReference type="Pfam" id="PF06202"/>
    </source>
</evidence>
<dbReference type="EMBL" id="JAUCMV010000002">
    <property type="protein sequence ID" value="KAK0420624.1"/>
    <property type="molecule type" value="Genomic_DNA"/>
</dbReference>
<name>A0AA39ICS4_9BILA</name>
<sequence>MSALSISEALSTATQWIWTASCEVLNVPLATAWRRHVRNSLNDSSRRSGRTLLCKRDTLSALEHEEALDRDAVEEPERSYTASSPVPVFNTEVPDTDDEDNQLRTSEFGEADRPGGSRINLLHNEADALGKSSLSVLAAIIRYIQMKPSGHEIFNETVVRHYPTDESEFCEDGRKETLADTMLEVIECHFRGIEFREMNTGHAIDEHMKDPGFNVKAYIDKDTGFVFGGNEWNCGTWMDKMGSSDKARNRGIPATPRDGADVELQGLCLYVVEGLRDLSKDGKFKKDSVSDKNGPQSVEFPSGTHTGRGRTLSRIVRSASLVDWMSSGSCSCPRQIQQTIELKL</sequence>
<dbReference type="GO" id="GO:0005980">
    <property type="term" value="P:glycogen catabolic process"/>
    <property type="evidence" value="ECO:0007669"/>
    <property type="project" value="InterPro"/>
</dbReference>
<dbReference type="PANTHER" id="PTHR10569:SF2">
    <property type="entry name" value="GLYCOGEN DEBRANCHING ENZYME"/>
    <property type="match status" value="1"/>
</dbReference>
<feature type="compositionally biased region" description="Basic and acidic residues" evidence="1">
    <location>
        <begin position="66"/>
        <end position="78"/>
    </location>
</feature>
<dbReference type="PANTHER" id="PTHR10569">
    <property type="entry name" value="GLYCOGEN DEBRANCHING ENZYME"/>
    <property type="match status" value="1"/>
</dbReference>
<evidence type="ECO:0000313" key="3">
    <source>
        <dbReference type="EMBL" id="KAK0420624.1"/>
    </source>
</evidence>
<reference evidence="3" key="1">
    <citation type="submission" date="2023-06" db="EMBL/GenBank/DDBJ databases">
        <title>Genomic analysis of the entomopathogenic nematode Steinernema hermaphroditum.</title>
        <authorList>
            <person name="Schwarz E.M."/>
            <person name="Heppert J.K."/>
            <person name="Baniya A."/>
            <person name="Schwartz H.T."/>
            <person name="Tan C.-H."/>
            <person name="Antoshechkin I."/>
            <person name="Sternberg P.W."/>
            <person name="Goodrich-Blair H."/>
            <person name="Dillman A.R."/>
        </authorList>
    </citation>
    <scope>NUCLEOTIDE SEQUENCE</scope>
    <source>
        <strain evidence="3">PS9179</strain>
        <tissue evidence="3">Whole animal</tissue>
    </source>
</reference>
<dbReference type="Proteomes" id="UP001175271">
    <property type="component" value="Unassembled WGS sequence"/>
</dbReference>
<gene>
    <name evidence="3" type="ORF">QR680_014799</name>
</gene>
<organism evidence="3 4">
    <name type="scientific">Steinernema hermaphroditum</name>
    <dbReference type="NCBI Taxonomy" id="289476"/>
    <lineage>
        <taxon>Eukaryota</taxon>
        <taxon>Metazoa</taxon>
        <taxon>Ecdysozoa</taxon>
        <taxon>Nematoda</taxon>
        <taxon>Chromadorea</taxon>
        <taxon>Rhabditida</taxon>
        <taxon>Tylenchina</taxon>
        <taxon>Panagrolaimomorpha</taxon>
        <taxon>Strongyloidoidea</taxon>
        <taxon>Steinernematidae</taxon>
        <taxon>Steinernema</taxon>
    </lineage>
</organism>
<dbReference type="InterPro" id="IPR010401">
    <property type="entry name" value="AGL/Gdb1"/>
</dbReference>
<feature type="domain" description="Glycogen debranching enzyme C-terminal" evidence="2">
    <location>
        <begin position="133"/>
        <end position="285"/>
    </location>
</feature>
<dbReference type="AlphaFoldDB" id="A0AA39ICS4"/>
<dbReference type="InterPro" id="IPR032790">
    <property type="entry name" value="GDE_C"/>
</dbReference>